<dbReference type="EMBL" id="KN834773">
    <property type="protein sequence ID" value="KIK60822.1"/>
    <property type="molecule type" value="Genomic_DNA"/>
</dbReference>
<protein>
    <submittedName>
        <fullName evidence="1">Uncharacterized protein</fullName>
    </submittedName>
</protein>
<reference evidence="1 2" key="1">
    <citation type="submission" date="2014-04" db="EMBL/GenBank/DDBJ databases">
        <title>Evolutionary Origins and Diversification of the Mycorrhizal Mutualists.</title>
        <authorList>
            <consortium name="DOE Joint Genome Institute"/>
            <consortium name="Mycorrhizal Genomics Consortium"/>
            <person name="Kohler A."/>
            <person name="Kuo A."/>
            <person name="Nagy L.G."/>
            <person name="Floudas D."/>
            <person name="Copeland A."/>
            <person name="Barry K.W."/>
            <person name="Cichocki N."/>
            <person name="Veneault-Fourrey C."/>
            <person name="LaButti K."/>
            <person name="Lindquist E.A."/>
            <person name="Lipzen A."/>
            <person name="Lundell T."/>
            <person name="Morin E."/>
            <person name="Murat C."/>
            <person name="Riley R."/>
            <person name="Ohm R."/>
            <person name="Sun H."/>
            <person name="Tunlid A."/>
            <person name="Henrissat B."/>
            <person name="Grigoriev I.V."/>
            <person name="Hibbett D.S."/>
            <person name="Martin F."/>
        </authorList>
    </citation>
    <scope>NUCLEOTIDE SEQUENCE [LARGE SCALE GENOMIC DNA]</scope>
    <source>
        <strain evidence="1 2">FD-317 M1</strain>
    </source>
</reference>
<gene>
    <name evidence="1" type="ORF">GYMLUDRAFT_85233</name>
</gene>
<dbReference type="Proteomes" id="UP000053593">
    <property type="component" value="Unassembled WGS sequence"/>
</dbReference>
<evidence type="ECO:0000313" key="2">
    <source>
        <dbReference type="Proteomes" id="UP000053593"/>
    </source>
</evidence>
<accession>A0A0D0CPM1</accession>
<dbReference type="AlphaFoldDB" id="A0A0D0CPM1"/>
<feature type="non-terminal residue" evidence="1">
    <location>
        <position position="233"/>
    </location>
</feature>
<evidence type="ECO:0000313" key="1">
    <source>
        <dbReference type="EMBL" id="KIK60822.1"/>
    </source>
</evidence>
<keyword evidence="2" id="KW-1185">Reference proteome</keyword>
<name>A0A0D0CPM1_9AGAR</name>
<organism evidence="1 2">
    <name type="scientific">Collybiopsis luxurians FD-317 M1</name>
    <dbReference type="NCBI Taxonomy" id="944289"/>
    <lineage>
        <taxon>Eukaryota</taxon>
        <taxon>Fungi</taxon>
        <taxon>Dikarya</taxon>
        <taxon>Basidiomycota</taxon>
        <taxon>Agaricomycotina</taxon>
        <taxon>Agaricomycetes</taxon>
        <taxon>Agaricomycetidae</taxon>
        <taxon>Agaricales</taxon>
        <taxon>Marasmiineae</taxon>
        <taxon>Omphalotaceae</taxon>
        <taxon>Collybiopsis</taxon>
        <taxon>Collybiopsis luxurians</taxon>
    </lineage>
</organism>
<sequence>MSMEHFKFNPSSAALRSLQATAKGPDNSLREFAELILKTLEYYDKHSPHDIKRLIATVYKFGVFRIQCRSKTNPRELEKLAKTVFIISSAKVTSDVHSHQMYFEYKLSKAMANSSSTIHASAAPLKHCPSIIYRFYQAEKIYIKEVHRSMAGGPLARPFVAMPNPVLSLPDPSSLPAPPQWPSHCLPSPVTHCQSLLPLSHCGDAALENNFSLKRKGNILVDSRYRKVARWGD</sequence>
<proteinExistence type="predicted"/>
<dbReference type="HOGENOM" id="CLU_1192339_0_0_1"/>